<evidence type="ECO:0000313" key="1">
    <source>
        <dbReference type="EMBL" id="CAG8779995.1"/>
    </source>
</evidence>
<gene>
    <name evidence="1" type="ORF">DERYTH_LOCUS19533</name>
</gene>
<proteinExistence type="predicted"/>
<organism evidence="1 2">
    <name type="scientific">Dentiscutata erythropus</name>
    <dbReference type="NCBI Taxonomy" id="1348616"/>
    <lineage>
        <taxon>Eukaryota</taxon>
        <taxon>Fungi</taxon>
        <taxon>Fungi incertae sedis</taxon>
        <taxon>Mucoromycota</taxon>
        <taxon>Glomeromycotina</taxon>
        <taxon>Glomeromycetes</taxon>
        <taxon>Diversisporales</taxon>
        <taxon>Gigasporaceae</taxon>
        <taxon>Dentiscutata</taxon>
    </lineage>
</organism>
<protein>
    <submittedName>
        <fullName evidence="1">11073_t:CDS:1</fullName>
    </submittedName>
</protein>
<sequence length="79" mass="8855">ENTNNGRTNNLNNTNESEDLESLTLNIANSVDLALPEFLASRDAIFFSDSVTTNWARDIGNMNYNPIELACQMVQDEED</sequence>
<dbReference type="EMBL" id="CAJVPY010021559">
    <property type="protein sequence ID" value="CAG8779995.1"/>
    <property type="molecule type" value="Genomic_DNA"/>
</dbReference>
<comment type="caution">
    <text evidence="1">The sequence shown here is derived from an EMBL/GenBank/DDBJ whole genome shotgun (WGS) entry which is preliminary data.</text>
</comment>
<dbReference type="Proteomes" id="UP000789405">
    <property type="component" value="Unassembled WGS sequence"/>
</dbReference>
<keyword evidence="2" id="KW-1185">Reference proteome</keyword>
<dbReference type="OrthoDB" id="2436897at2759"/>
<dbReference type="AlphaFoldDB" id="A0A9N9JFZ5"/>
<name>A0A9N9JFZ5_9GLOM</name>
<evidence type="ECO:0000313" key="2">
    <source>
        <dbReference type="Proteomes" id="UP000789405"/>
    </source>
</evidence>
<feature type="non-terminal residue" evidence="1">
    <location>
        <position position="1"/>
    </location>
</feature>
<accession>A0A9N9JFZ5</accession>
<reference evidence="1" key="1">
    <citation type="submission" date="2021-06" db="EMBL/GenBank/DDBJ databases">
        <authorList>
            <person name="Kallberg Y."/>
            <person name="Tangrot J."/>
            <person name="Rosling A."/>
        </authorList>
    </citation>
    <scope>NUCLEOTIDE SEQUENCE</scope>
    <source>
        <strain evidence="1">MA453B</strain>
    </source>
</reference>